<dbReference type="PROSITE" id="PS50983">
    <property type="entry name" value="FE_B12_PBP"/>
    <property type="match status" value="1"/>
</dbReference>
<feature type="chain" id="PRO_5007830120" description="Fe/B12 periplasmic-binding domain-containing protein" evidence="6">
    <location>
        <begin position="23"/>
        <end position="318"/>
    </location>
</feature>
<dbReference type="PANTHER" id="PTHR30532:SF1">
    <property type="entry name" value="IRON(3+)-HYDROXAMATE-BINDING PROTEIN FHUD"/>
    <property type="match status" value="1"/>
</dbReference>
<proteinExistence type="inferred from homology"/>
<dbReference type="GO" id="GO:1901678">
    <property type="term" value="P:iron coordination entity transport"/>
    <property type="evidence" value="ECO:0007669"/>
    <property type="project" value="UniProtKB-ARBA"/>
</dbReference>
<evidence type="ECO:0000313" key="9">
    <source>
        <dbReference type="Proteomes" id="UP000076661"/>
    </source>
</evidence>
<keyword evidence="5 6" id="KW-0732">Signal</keyword>
<organism evidence="8 9">
    <name type="scientific">Pseudoalteromonas luteoviolacea S4060-1</name>
    <dbReference type="NCBI Taxonomy" id="1365257"/>
    <lineage>
        <taxon>Bacteria</taxon>
        <taxon>Pseudomonadati</taxon>
        <taxon>Pseudomonadota</taxon>
        <taxon>Gammaproteobacteria</taxon>
        <taxon>Alteromonadales</taxon>
        <taxon>Pseudoalteromonadaceae</taxon>
        <taxon>Pseudoalteromonas</taxon>
    </lineage>
</organism>
<comment type="caution">
    <text evidence="8">The sequence shown here is derived from an EMBL/GenBank/DDBJ whole genome shotgun (WGS) entry which is preliminary data.</text>
</comment>
<evidence type="ECO:0000256" key="1">
    <source>
        <dbReference type="ARBA" id="ARBA00004196"/>
    </source>
</evidence>
<dbReference type="SUPFAM" id="SSF53807">
    <property type="entry name" value="Helical backbone' metal receptor"/>
    <property type="match status" value="1"/>
</dbReference>
<dbReference type="PANTHER" id="PTHR30532">
    <property type="entry name" value="IRON III DICITRATE-BINDING PERIPLASMIC PROTEIN"/>
    <property type="match status" value="1"/>
</dbReference>
<dbReference type="InterPro" id="IPR051313">
    <property type="entry name" value="Bact_iron-sidero_bind"/>
</dbReference>
<reference evidence="8 9" key="1">
    <citation type="submission" date="2013-07" db="EMBL/GenBank/DDBJ databases">
        <title>Comparative Genomic and Metabolomic Analysis of Twelve Strains of Pseudoalteromonas luteoviolacea.</title>
        <authorList>
            <person name="Vynne N.G."/>
            <person name="Mansson M."/>
            <person name="Gram L."/>
        </authorList>
    </citation>
    <scope>NUCLEOTIDE SEQUENCE [LARGE SCALE GENOMIC DNA]</scope>
    <source>
        <strain evidence="8 9">S4060-1</strain>
    </source>
</reference>
<dbReference type="PATRIC" id="fig|1365257.3.peg.482"/>
<evidence type="ECO:0000256" key="5">
    <source>
        <dbReference type="ARBA" id="ARBA00022729"/>
    </source>
</evidence>
<dbReference type="EMBL" id="AUXX01000004">
    <property type="protein sequence ID" value="KZN69565.1"/>
    <property type="molecule type" value="Genomic_DNA"/>
</dbReference>
<dbReference type="InterPro" id="IPR002491">
    <property type="entry name" value="ABC_transptr_periplasmic_BD"/>
</dbReference>
<comment type="similarity">
    <text evidence="2">Belongs to the bacterial solute-binding protein 8 family.</text>
</comment>
<evidence type="ECO:0000313" key="8">
    <source>
        <dbReference type="EMBL" id="KZN69565.1"/>
    </source>
</evidence>
<dbReference type="RefSeq" id="WP_063379834.1">
    <property type="nucleotide sequence ID" value="NZ_AUXX01000004.1"/>
</dbReference>
<protein>
    <recommendedName>
        <fullName evidence="7">Fe/B12 periplasmic-binding domain-containing protein</fullName>
    </recommendedName>
</protein>
<evidence type="ECO:0000256" key="3">
    <source>
        <dbReference type="ARBA" id="ARBA00022448"/>
    </source>
</evidence>
<evidence type="ECO:0000259" key="7">
    <source>
        <dbReference type="PROSITE" id="PS50983"/>
    </source>
</evidence>
<feature type="signal peptide" evidence="6">
    <location>
        <begin position="1"/>
        <end position="22"/>
    </location>
</feature>
<evidence type="ECO:0000256" key="6">
    <source>
        <dbReference type="SAM" id="SignalP"/>
    </source>
</evidence>
<gene>
    <name evidence="8" type="ORF">N478_10475</name>
</gene>
<keyword evidence="4" id="KW-0408">Iron</keyword>
<dbReference type="Pfam" id="PF01497">
    <property type="entry name" value="Peripla_BP_2"/>
    <property type="match status" value="1"/>
</dbReference>
<dbReference type="GO" id="GO:0030288">
    <property type="term" value="C:outer membrane-bounded periplasmic space"/>
    <property type="evidence" value="ECO:0007669"/>
    <property type="project" value="TreeGrafter"/>
</dbReference>
<dbReference type="Gene3D" id="3.40.50.1980">
    <property type="entry name" value="Nitrogenase molybdenum iron protein domain"/>
    <property type="match status" value="2"/>
</dbReference>
<keyword evidence="4" id="KW-0406">Ion transport</keyword>
<dbReference type="Proteomes" id="UP000076661">
    <property type="component" value="Unassembled WGS sequence"/>
</dbReference>
<feature type="domain" description="Fe/B12 periplasmic-binding" evidence="7">
    <location>
        <begin position="44"/>
        <end position="297"/>
    </location>
</feature>
<comment type="subcellular location">
    <subcellularLocation>
        <location evidence="1">Cell envelope</location>
    </subcellularLocation>
</comment>
<keyword evidence="4" id="KW-0410">Iron transport</keyword>
<sequence length="318" mass="35432">MRRFILLFCVLFFTWLSHSANAQFPVTVKDDRNKLVTIKSAPNKVAAVSVFGADLLNALGMQAAGISTLNHQLSPYLGNQTKHMVDLGEIHETNLEVLTALKPDLTIGLRTYTEPFATKFEEIGHFLAYDLVTKADSDRAIRSAAKALGKPAQGVELNQAFNGLLKRYSSAPLKQQSVVFLWHWSDVPYAFFDHHFTIEMMHALNAKNSVGISPQPNLKKFDSAPISMESLLKLNPDVIISFKGEPGPFKAHPVWQQLKAVKTGRAYRVADHYVMPHGPVARRLVLQELAHLFHPNKFAAPHALVKEARATTMQFGDL</sequence>
<keyword evidence="3" id="KW-0813">Transport</keyword>
<accession>A0A161Z125</accession>
<name>A0A161Z125_9GAMM</name>
<evidence type="ECO:0000256" key="2">
    <source>
        <dbReference type="ARBA" id="ARBA00008814"/>
    </source>
</evidence>
<dbReference type="AlphaFoldDB" id="A0A161Z125"/>
<evidence type="ECO:0000256" key="4">
    <source>
        <dbReference type="ARBA" id="ARBA00022496"/>
    </source>
</evidence>